<name>A0A0K6IHB8_9GAMM</name>
<dbReference type="AlphaFoldDB" id="A0A0K6IHB8"/>
<protein>
    <submittedName>
        <fullName evidence="1">Uncharacterized protein</fullName>
    </submittedName>
</protein>
<dbReference type="EMBL" id="CYHG01000001">
    <property type="protein sequence ID" value="CUB02456.1"/>
    <property type="molecule type" value="Genomic_DNA"/>
</dbReference>
<dbReference type="RefSeq" id="WP_055461421.1">
    <property type="nucleotide sequence ID" value="NZ_CYHG01000001.1"/>
</dbReference>
<dbReference type="Proteomes" id="UP000182769">
    <property type="component" value="Unassembled WGS sequence"/>
</dbReference>
<evidence type="ECO:0000313" key="2">
    <source>
        <dbReference type="Proteomes" id="UP000182769"/>
    </source>
</evidence>
<sequence>MKPNHGWVSMPILLMVIMLSALLVSHQSSLQEESLWQTQKAQQQPQIIWRDIYQMLSTMPAVAVGSLNCTGFCRPQSGYWQLRQFSSGAAWLQKQRIEHLNVERWCATRDQQRVRCWWQHDSGETKQMWLTY</sequence>
<gene>
    <name evidence="1" type="ORF">Ga0061065_101289</name>
</gene>
<dbReference type="OrthoDB" id="6107053at2"/>
<accession>A0A0K6IHB8</accession>
<reference evidence="2" key="1">
    <citation type="submission" date="2015-08" db="EMBL/GenBank/DDBJ databases">
        <authorList>
            <person name="Varghese N."/>
        </authorList>
    </citation>
    <scope>NUCLEOTIDE SEQUENCE [LARGE SCALE GENOMIC DNA]</scope>
    <source>
        <strain evidence="2">JCM 18476</strain>
    </source>
</reference>
<organism evidence="1 2">
    <name type="scientific">Marinomonas fungiae</name>
    <dbReference type="NCBI Taxonomy" id="1137284"/>
    <lineage>
        <taxon>Bacteria</taxon>
        <taxon>Pseudomonadati</taxon>
        <taxon>Pseudomonadota</taxon>
        <taxon>Gammaproteobacteria</taxon>
        <taxon>Oceanospirillales</taxon>
        <taxon>Oceanospirillaceae</taxon>
        <taxon>Marinomonas</taxon>
    </lineage>
</organism>
<proteinExistence type="predicted"/>
<keyword evidence="2" id="KW-1185">Reference proteome</keyword>
<dbReference type="STRING" id="1137284.GCA_001418205_00290"/>
<evidence type="ECO:0000313" key="1">
    <source>
        <dbReference type="EMBL" id="CUB02456.1"/>
    </source>
</evidence>